<reference evidence="1" key="2">
    <citation type="submission" date="2007-10" db="EMBL/GenBank/DDBJ databases">
        <authorList>
            <person name="Myers G.S."/>
        </authorList>
    </citation>
    <scope>NUCLEOTIDE SEQUENCE [LARGE SCALE GENOMIC DNA]</scope>
</reference>
<gene>
    <name evidence="1" type="ORF">RICGR_1430</name>
</gene>
<dbReference type="RefSeq" id="WP_006035763.1">
    <property type="nucleotide sequence ID" value="NZ_AAQJ02000001.1"/>
</dbReference>
<name>A8PQ52_9COXI</name>
<accession>A8PQ52</accession>
<protein>
    <submittedName>
        <fullName evidence="1">Uncharacterized protein</fullName>
    </submittedName>
</protein>
<dbReference type="STRING" id="59196.RICGR_1430"/>
<dbReference type="Proteomes" id="UP000054075">
    <property type="component" value="Unassembled WGS sequence"/>
</dbReference>
<dbReference type="EMBL" id="AAQJ02000001">
    <property type="protein sequence ID" value="EDP46794.1"/>
    <property type="molecule type" value="Genomic_DNA"/>
</dbReference>
<evidence type="ECO:0000313" key="2">
    <source>
        <dbReference type="Proteomes" id="UP000054075"/>
    </source>
</evidence>
<organism evidence="1 2">
    <name type="scientific">Rickettsiella grylli</name>
    <dbReference type="NCBI Taxonomy" id="59196"/>
    <lineage>
        <taxon>Bacteria</taxon>
        <taxon>Pseudomonadati</taxon>
        <taxon>Pseudomonadota</taxon>
        <taxon>Gammaproteobacteria</taxon>
        <taxon>Legionellales</taxon>
        <taxon>Coxiellaceae</taxon>
        <taxon>Rickettsiella</taxon>
    </lineage>
</organism>
<proteinExistence type="predicted"/>
<reference evidence="1" key="1">
    <citation type="submission" date="2006-04" db="EMBL/GenBank/DDBJ databases">
        <authorList>
            <person name="Seshadri R."/>
            <person name="Federici B.A."/>
        </authorList>
    </citation>
    <scope>NUCLEOTIDE SEQUENCE [LARGE SCALE GENOMIC DNA]</scope>
</reference>
<evidence type="ECO:0000313" key="1">
    <source>
        <dbReference type="EMBL" id="EDP46794.1"/>
    </source>
</evidence>
<comment type="caution">
    <text evidence="1">The sequence shown here is derived from an EMBL/GenBank/DDBJ whole genome shotgun (WGS) entry which is preliminary data.</text>
</comment>
<keyword evidence="2" id="KW-1185">Reference proteome</keyword>
<sequence length="670" mass="79531">MLNKSETSSKNNVQLVAKIEKQRLTTMSMIGSDSSEKEMKILQWLRRKSHPSHDGPMIAFVINTIHNYFRAKTNGINDQKIENLIESCFCHLITHIDCLPEEKIFKILSYLKQANTGDLSVRTELKEFNRLAVFTTTNHFFSVNTLTTLIRLFKKSKFMLNTLLKDQPSFLIDTLARKTTPLVFDSKKLFSYPESLLYAREIKHIPTRKKLSQKKIRTRVIRCDEDGIGYDHDSSYLFFKEAERLNQIYGDEVFFSRRKEKPIRMIEEKCLLENRIAEKEREVFGSEKNVSFIEEKLSEWRHSKGMQSLSVQLCDFERIAKKEIFLIDFLEAMNYENFKALILYAENIIFSIQKIKKTLKKIDLFSQRLGISLTYIYALDDSYERMKKEFNRDKIINYLECFLSLFKQGSLPVNNKYRLFDLQNIKKIKIFQEPRFLNAFIVDNSLKKILERHFEILNEFFIHNDDTVVYPKKYLKNKSNYFKNVLNFLSGQYYFFNAYHKHFFVKKFLFNAYQCVDLKRIENEIFKLKWWHFIVAGMNPYPVFKRGFRERLAKKLFLNLIEEEFRRIEKTPHIHVLDALFSIQVRLKSSKIEMENTSMSLRLLDLPQSRQEIIDRLNSHENVKELLGEISLLSDNAQRCVNELAKALETGQYEHENEKNCSISIGRINV</sequence>
<dbReference type="AlphaFoldDB" id="A8PQ52"/>